<keyword evidence="3" id="KW-1185">Reference proteome</keyword>
<dbReference type="InterPro" id="IPR001736">
    <property type="entry name" value="PLipase_D/transphosphatidylase"/>
</dbReference>
<gene>
    <name evidence="2" type="ORF">KVA01_10140</name>
</gene>
<dbReference type="AlphaFoldDB" id="A0A4Y4D4I0"/>
<dbReference type="InterPro" id="IPR025202">
    <property type="entry name" value="PLD-like_dom"/>
</dbReference>
<dbReference type="SMART" id="SM00155">
    <property type="entry name" value="PLDc"/>
    <property type="match status" value="2"/>
</dbReference>
<dbReference type="STRING" id="1272.GCA_900014985_00538"/>
<dbReference type="RefSeq" id="WP_231860555.1">
    <property type="nucleotide sequence ID" value="NZ_BJNW01000007.1"/>
</dbReference>
<dbReference type="PANTHER" id="PTHR21248">
    <property type="entry name" value="CARDIOLIPIN SYNTHASE"/>
    <property type="match status" value="1"/>
</dbReference>
<dbReference type="EMBL" id="BJNW01000007">
    <property type="protein sequence ID" value="GEC98859.1"/>
    <property type="molecule type" value="Genomic_DNA"/>
</dbReference>
<evidence type="ECO:0000259" key="1">
    <source>
        <dbReference type="PROSITE" id="PS50035"/>
    </source>
</evidence>
<dbReference type="PANTHER" id="PTHR21248:SF22">
    <property type="entry name" value="PHOSPHOLIPASE D"/>
    <property type="match status" value="1"/>
</dbReference>
<reference evidence="2 3" key="1">
    <citation type="submission" date="2019-06" db="EMBL/GenBank/DDBJ databases">
        <title>Whole genome shotgun sequence of Kocuria varians NBRC 15358.</title>
        <authorList>
            <person name="Hosoyama A."/>
            <person name="Uohara A."/>
            <person name="Ohji S."/>
            <person name="Ichikawa N."/>
        </authorList>
    </citation>
    <scope>NUCLEOTIDE SEQUENCE [LARGE SCALE GENOMIC DNA]</scope>
    <source>
        <strain evidence="2 3">NBRC 15358</strain>
    </source>
</reference>
<dbReference type="GO" id="GO:0032049">
    <property type="term" value="P:cardiolipin biosynthetic process"/>
    <property type="evidence" value="ECO:0007669"/>
    <property type="project" value="UniProtKB-ARBA"/>
</dbReference>
<name>A0A4Y4D4I0_KOCVA</name>
<accession>A0A4Y4D4I0</accession>
<proteinExistence type="predicted"/>
<organism evidence="2 3">
    <name type="scientific">Kocuria varians</name>
    <name type="common">Micrococcus varians</name>
    <dbReference type="NCBI Taxonomy" id="1272"/>
    <lineage>
        <taxon>Bacteria</taxon>
        <taxon>Bacillati</taxon>
        <taxon>Actinomycetota</taxon>
        <taxon>Actinomycetes</taxon>
        <taxon>Micrococcales</taxon>
        <taxon>Micrococcaceae</taxon>
        <taxon>Kocuria</taxon>
    </lineage>
</organism>
<dbReference type="Pfam" id="PF13091">
    <property type="entry name" value="PLDc_2"/>
    <property type="match status" value="2"/>
</dbReference>
<comment type="caution">
    <text evidence="2">The sequence shown here is derived from an EMBL/GenBank/DDBJ whole genome shotgun (WGS) entry which is preliminary data.</text>
</comment>
<dbReference type="SUPFAM" id="SSF56024">
    <property type="entry name" value="Phospholipase D/nuclease"/>
    <property type="match status" value="2"/>
</dbReference>
<sequence length="428" mass="48226">MSGNLIVSGGEIMAVVKRIKPSRILFRTAATGLGTLFAAQGVVIAGLAGVDWWKHRNRKARDAPRPGTFTAEVEGNPVTVYTDGNSVYKDMLSAIDDAQDSVLLQTFIWKNDEVGQQFLDALNRAADRGVAVYVVYDGFANTVIPNSFYRFSEKITVFRMPIMRRSFWRGPLRYSGYMHSKILVVDDRVGFVGGYNIGSMYSNQWRDTHIREEGSAVWGLRNAIASAWNEVREAHENIPWVAPQKWDPEIRVAANIPIQIVYPIRGMYLNAIERAQSHIWINTPYFIPDQQVIGALLNAARRGVDVRVMVPKDSNHILADWVSRGFYGELLEAGVTILLYSASMIHAKTATVDGVWSTVGTANLDRLSLSFNYETNVEIIDHGFASQMEKIFRSDMEHCETLTSPEWRERHPMARIAETVLVPLRLFL</sequence>
<feature type="domain" description="PLD phosphodiesterase" evidence="1">
    <location>
        <begin position="174"/>
        <end position="201"/>
    </location>
</feature>
<dbReference type="Proteomes" id="UP000315730">
    <property type="component" value="Unassembled WGS sequence"/>
</dbReference>
<dbReference type="GO" id="GO:0030572">
    <property type="term" value="F:phosphatidyltransferase activity"/>
    <property type="evidence" value="ECO:0007669"/>
    <property type="project" value="UniProtKB-ARBA"/>
</dbReference>
<evidence type="ECO:0000313" key="3">
    <source>
        <dbReference type="Proteomes" id="UP000315730"/>
    </source>
</evidence>
<feature type="domain" description="PLD phosphodiesterase" evidence="1">
    <location>
        <begin position="341"/>
        <end position="368"/>
    </location>
</feature>
<dbReference type="PROSITE" id="PS50035">
    <property type="entry name" value="PLD"/>
    <property type="match status" value="2"/>
</dbReference>
<dbReference type="CDD" id="cd09110">
    <property type="entry name" value="PLDc_CLS_1"/>
    <property type="match status" value="1"/>
</dbReference>
<dbReference type="Gene3D" id="3.30.870.10">
    <property type="entry name" value="Endonuclease Chain A"/>
    <property type="match status" value="2"/>
</dbReference>
<dbReference type="CDD" id="cd09159">
    <property type="entry name" value="PLDc_ybhO_like_2"/>
    <property type="match status" value="1"/>
</dbReference>
<protein>
    <recommendedName>
        <fullName evidence="1">PLD phosphodiesterase domain-containing protein</fullName>
    </recommendedName>
</protein>
<evidence type="ECO:0000313" key="2">
    <source>
        <dbReference type="EMBL" id="GEC98859.1"/>
    </source>
</evidence>